<name>A0ABT8VVT8_9FLAO</name>
<reference evidence="1" key="1">
    <citation type="submission" date="2023-07" db="EMBL/GenBank/DDBJ databases">
        <title>Wenyingzhuangia sp. chi5 genome sequencing and assembly.</title>
        <authorList>
            <person name="Park S."/>
        </authorList>
    </citation>
    <scope>NUCLEOTIDE SEQUENCE</scope>
    <source>
        <strain evidence="1">Chi5</strain>
    </source>
</reference>
<comment type="caution">
    <text evidence="1">The sequence shown here is derived from an EMBL/GenBank/DDBJ whole genome shotgun (WGS) entry which is preliminary data.</text>
</comment>
<sequence>MDKRWEENIYYMIKCFSDYDRQKRVWLGQDNNHTSSFDEDISLLFDSYCFEDFILELKKDEKNKCPVDELVVFEKMLDTYESKFSDKEILEDFKWVEIVNQAKEVIKKWNQ</sequence>
<protein>
    <submittedName>
        <fullName evidence="1">Uncharacterized protein</fullName>
    </submittedName>
</protein>
<dbReference type="EMBL" id="JAUMIT010000027">
    <property type="protein sequence ID" value="MDO3696055.1"/>
    <property type="molecule type" value="Genomic_DNA"/>
</dbReference>
<accession>A0ABT8VVT8</accession>
<keyword evidence="2" id="KW-1185">Reference proteome</keyword>
<evidence type="ECO:0000313" key="2">
    <source>
        <dbReference type="Proteomes" id="UP001168642"/>
    </source>
</evidence>
<gene>
    <name evidence="1" type="ORF">QVZ41_14475</name>
</gene>
<organism evidence="1 2">
    <name type="scientific">Wenyingzhuangia gilva</name>
    <dbReference type="NCBI Taxonomy" id="3057677"/>
    <lineage>
        <taxon>Bacteria</taxon>
        <taxon>Pseudomonadati</taxon>
        <taxon>Bacteroidota</taxon>
        <taxon>Flavobacteriia</taxon>
        <taxon>Flavobacteriales</taxon>
        <taxon>Flavobacteriaceae</taxon>
        <taxon>Wenyingzhuangia</taxon>
    </lineage>
</organism>
<proteinExistence type="predicted"/>
<dbReference type="RefSeq" id="WP_302885361.1">
    <property type="nucleotide sequence ID" value="NZ_JAUMIT010000027.1"/>
</dbReference>
<evidence type="ECO:0000313" key="1">
    <source>
        <dbReference type="EMBL" id="MDO3696055.1"/>
    </source>
</evidence>
<dbReference type="Proteomes" id="UP001168642">
    <property type="component" value="Unassembled WGS sequence"/>
</dbReference>